<dbReference type="AlphaFoldDB" id="A0A2T6BT27"/>
<dbReference type="Proteomes" id="UP000244090">
    <property type="component" value="Unassembled WGS sequence"/>
</dbReference>
<comment type="caution">
    <text evidence="1">The sequence shown here is derived from an EMBL/GenBank/DDBJ whole genome shotgun (WGS) entry which is preliminary data.</text>
</comment>
<accession>A0A2T6BT27</accession>
<evidence type="ECO:0008006" key="3">
    <source>
        <dbReference type="Google" id="ProtNLM"/>
    </source>
</evidence>
<dbReference type="SUPFAM" id="SSF53448">
    <property type="entry name" value="Nucleotide-diphospho-sugar transferases"/>
    <property type="match status" value="1"/>
</dbReference>
<evidence type="ECO:0000313" key="2">
    <source>
        <dbReference type="Proteomes" id="UP000244090"/>
    </source>
</evidence>
<sequence>MHHSKTLVMTFTRNPELGKVKSRLAQGIGEKAALEVYITLLAHTEKVLRQIEADKCVWYSVEVRKDDLWDDAIYQKKAQVGNDLGERMQNAFTDAFQQQYEKVIIIGSDLYDLKPKHIQEAMEALNHHDVVIGPANDGGYYLLGMNKMHKEAFLPKDWGTATVLKDTINDLNTEKIYRLETLNDIDYAEDLLPYKTFKKYIS</sequence>
<dbReference type="NCBIfam" id="TIGR04282">
    <property type="entry name" value="glyco_like_cofC"/>
    <property type="match status" value="1"/>
</dbReference>
<dbReference type="PANTHER" id="PTHR36529">
    <property type="entry name" value="SLL1095 PROTEIN"/>
    <property type="match status" value="1"/>
</dbReference>
<proteinExistence type="predicted"/>
<dbReference type="PANTHER" id="PTHR36529:SF1">
    <property type="entry name" value="GLYCOSYLTRANSFERASE"/>
    <property type="match status" value="1"/>
</dbReference>
<dbReference type="InterPro" id="IPR029044">
    <property type="entry name" value="Nucleotide-diphossugar_trans"/>
</dbReference>
<reference evidence="1 2" key="1">
    <citation type="submission" date="2018-04" db="EMBL/GenBank/DDBJ databases">
        <title>Genomic Encyclopedia of Archaeal and Bacterial Type Strains, Phase II (KMG-II): from individual species to whole genera.</title>
        <authorList>
            <person name="Goeker M."/>
        </authorList>
    </citation>
    <scope>NUCLEOTIDE SEQUENCE [LARGE SCALE GENOMIC DNA]</scope>
    <source>
        <strain evidence="1 2">DSM 25731</strain>
    </source>
</reference>
<dbReference type="RefSeq" id="WP_108116383.1">
    <property type="nucleotide sequence ID" value="NZ_QBKT01000010.1"/>
</dbReference>
<dbReference type="InterPro" id="IPR018641">
    <property type="entry name" value="Trfase_1_rSAM/seldom-assoc"/>
</dbReference>
<dbReference type="EMBL" id="QBKT01000010">
    <property type="protein sequence ID" value="PTX59214.1"/>
    <property type="molecule type" value="Genomic_DNA"/>
</dbReference>
<dbReference type="Gene3D" id="3.90.550.10">
    <property type="entry name" value="Spore Coat Polysaccharide Biosynthesis Protein SpsA, Chain A"/>
    <property type="match status" value="1"/>
</dbReference>
<name>A0A2T6BT27_9FLAO</name>
<organism evidence="1 2">
    <name type="scientific">Kordia periserrulae</name>
    <dbReference type="NCBI Taxonomy" id="701523"/>
    <lineage>
        <taxon>Bacteria</taxon>
        <taxon>Pseudomonadati</taxon>
        <taxon>Bacteroidota</taxon>
        <taxon>Flavobacteriia</taxon>
        <taxon>Flavobacteriales</taxon>
        <taxon>Flavobacteriaceae</taxon>
        <taxon>Kordia</taxon>
    </lineage>
</organism>
<gene>
    <name evidence="1" type="ORF">C8N46_11050</name>
</gene>
<keyword evidence="2" id="KW-1185">Reference proteome</keyword>
<dbReference type="OrthoDB" id="9798250at2"/>
<protein>
    <recommendedName>
        <fullName evidence="3">Glycosyltransferase</fullName>
    </recommendedName>
</protein>
<dbReference type="Pfam" id="PF09837">
    <property type="entry name" value="DUF2064"/>
    <property type="match status" value="1"/>
</dbReference>
<evidence type="ECO:0000313" key="1">
    <source>
        <dbReference type="EMBL" id="PTX59214.1"/>
    </source>
</evidence>